<gene>
    <name evidence="1" type="ORF">SAMEA2259716_00878</name>
</gene>
<dbReference type="AlphaFoldDB" id="A0A1U0RSU2"/>
<name>A0A1U0RSU2_9MYCO</name>
<evidence type="ECO:0000313" key="2">
    <source>
        <dbReference type="Proteomes" id="UP000190074"/>
    </source>
</evidence>
<organism evidence="1 2">
    <name type="scientific">Mycobacteroides abscessus subsp. massiliense</name>
    <dbReference type="NCBI Taxonomy" id="1962118"/>
    <lineage>
        <taxon>Bacteria</taxon>
        <taxon>Bacillati</taxon>
        <taxon>Actinomycetota</taxon>
        <taxon>Actinomycetes</taxon>
        <taxon>Mycobacteriales</taxon>
        <taxon>Mycobacteriaceae</taxon>
        <taxon>Mycobacteroides</taxon>
        <taxon>Mycobacteroides abscessus</taxon>
    </lineage>
</organism>
<accession>A0A1U0RSU2</accession>
<dbReference type="RefSeq" id="WP_079626633.1">
    <property type="nucleotide sequence ID" value="NZ_FVGW01000001.1"/>
</dbReference>
<sequence>MSADLSVWGAEVCVDRVRRASEVRGQILRGFVAYMKSEPRQFQLVRGVVDGEWTLVLKTLEPMPMRLSTLFGEWLYLLRAALDGVAYHLAVKDSGEDPPPNAWRIYFPIKETAEQYDDPKHRSQLGAISSDTFDMLRKTQPFNTSFSVRAHPLWWIEELARLDRHRRGHVLAPHVVQSRVVARAPVKLGDYHIQLNKPLPLDEVEDLPILDVQAPPEFSEQHIMKHMEIEHALTGFLDVACWQKNAAHPMDKLIFDSRMVALEEHVLSIVAPVADGSAFV</sequence>
<proteinExistence type="predicted"/>
<reference evidence="1 2" key="1">
    <citation type="submission" date="2016-11" db="EMBL/GenBank/DDBJ databases">
        <authorList>
            <consortium name="Pathogen Informatics"/>
        </authorList>
    </citation>
    <scope>NUCLEOTIDE SEQUENCE [LARGE SCALE GENOMIC DNA]</scope>
    <source>
        <strain evidence="1 2">911</strain>
    </source>
</reference>
<dbReference type="Proteomes" id="UP000190074">
    <property type="component" value="Unassembled WGS sequence"/>
</dbReference>
<protein>
    <submittedName>
        <fullName evidence="1">Uncharacterized protein</fullName>
    </submittedName>
</protein>
<evidence type="ECO:0000313" key="1">
    <source>
        <dbReference type="EMBL" id="SKL51996.1"/>
    </source>
</evidence>
<dbReference type="EMBL" id="FVGW01000001">
    <property type="protein sequence ID" value="SKL51996.1"/>
    <property type="molecule type" value="Genomic_DNA"/>
</dbReference>